<dbReference type="AlphaFoldDB" id="A0AA38S7J5"/>
<proteinExistence type="predicted"/>
<evidence type="ECO:0000256" key="10">
    <source>
        <dbReference type="SAM" id="Phobius"/>
    </source>
</evidence>
<evidence type="ECO:0000313" key="11">
    <source>
        <dbReference type="EMBL" id="KAJ9537069.1"/>
    </source>
</evidence>
<evidence type="ECO:0000256" key="5">
    <source>
        <dbReference type="ARBA" id="ARBA00022989"/>
    </source>
</evidence>
<feature type="transmembrane region" description="Helical" evidence="10">
    <location>
        <begin position="607"/>
        <end position="625"/>
    </location>
</feature>
<feature type="binding site" evidence="9">
    <location>
        <position position="298"/>
    </location>
    <ligand>
        <name>Mn(2+)</name>
        <dbReference type="ChEBI" id="CHEBI:29035"/>
    </ligand>
</feature>
<feature type="transmembrane region" description="Helical" evidence="10">
    <location>
        <begin position="533"/>
        <end position="553"/>
    </location>
</feature>
<dbReference type="Proteomes" id="UP001172457">
    <property type="component" value="Chromosome 8"/>
</dbReference>
<keyword evidence="12" id="KW-1185">Reference proteome</keyword>
<dbReference type="PANTHER" id="PTHR13301">
    <property type="entry name" value="X-BOX TRANSCRIPTION FACTOR-RELATED"/>
    <property type="match status" value="1"/>
</dbReference>
<dbReference type="GO" id="GO:0012505">
    <property type="term" value="C:endomembrane system"/>
    <property type="evidence" value="ECO:0007669"/>
    <property type="project" value="UniProtKB-SubCell"/>
</dbReference>
<feature type="transmembrane region" description="Helical" evidence="10">
    <location>
        <begin position="36"/>
        <end position="55"/>
    </location>
</feature>
<comment type="subcellular location">
    <subcellularLocation>
        <location evidence="1">Endomembrane system</location>
        <topology evidence="1">Multi-pass membrane protein</topology>
    </subcellularLocation>
</comment>
<reference evidence="11" key="1">
    <citation type="submission" date="2023-03" db="EMBL/GenBank/DDBJ databases">
        <title>Chromosome-scale reference genome and RAD-based genetic map of yellow starthistle (Centaurea solstitialis) reveal putative structural variation and QTLs associated with invader traits.</title>
        <authorList>
            <person name="Reatini B."/>
            <person name="Cang F.A."/>
            <person name="Jiang Q."/>
            <person name="Mckibben M.T.W."/>
            <person name="Barker M.S."/>
            <person name="Rieseberg L.H."/>
            <person name="Dlugosch K.M."/>
        </authorList>
    </citation>
    <scope>NUCLEOTIDE SEQUENCE</scope>
    <source>
        <strain evidence="11">CAN-66</strain>
        <tissue evidence="11">Leaf</tissue>
    </source>
</reference>
<keyword evidence="2" id="KW-0328">Glycosyltransferase</keyword>
<protein>
    <submittedName>
        <fullName evidence="11">Uncharacterized protein</fullName>
    </submittedName>
</protein>
<sequence length="727" mass="81891">MAAATLSHRHATATTTASLSTCTVQEPRAAAQRLHMVFHLAGILAILHYRFTNLIHGDVPILPWSLMTVSELIFSFIWVLTQAFRWRPVARTVSLQNLPDDNELPRVDIFICTADPSKEPTVEVMNTVLSAMGLDYPSDKLAVYLSDDGGAPSTLYAIKEACSFAKGWLPFCRKYGIKSRCPEWFFSTYGHDELLFRSDEFEVDEENMKLAYERFKENVEQRTNGASAVNDRPPRIAIIHDNRKSGRNGENQVQMPLLVYVSREKRPSLPHRFKAGALNTLLRVSGVLSNAPYMLVLDCDMYCNEPTSAKQAMCFHLDSKISGSLAFVQYPQIFYNVSQKDIYDGQARSAYKTKYQGMDGIGGTICSGTGYYLKKKALYTYPNQQGQICATDDHLLHPEERFGESSKFIDSLRSSENNETQIDRFTTAILEEAKKLATCSYEDNTKWGKEIGYSYESLLESSFTGYVLHARGWKSVYLYPNRPCFLGCTTIDMKDALVQLMKWSSGLLQVGLSRFNPLIYGASSRMPILQSMCYAYFMYTPLLAIAFLLYGTIPQLCLLNGVPLYPSASNPWFKVFAAVYVSSLFQHFYEVVSSGGTVVTWWNEQRIYLIKCISALLFGCGDVMMKSLGFAKANFRLTNKVVDKEKMDKYEKGTFDFEGAKMFMIPMTVMVLLNGVCFLGGVKRVISNGNLEEMFGQVFMSWTTLLFSYPILKGLVPSGSKGNKIKS</sequence>
<evidence type="ECO:0000256" key="2">
    <source>
        <dbReference type="ARBA" id="ARBA00022676"/>
    </source>
</evidence>
<dbReference type="SUPFAM" id="SSF53448">
    <property type="entry name" value="Nucleotide-diphospho-sugar transferases"/>
    <property type="match status" value="1"/>
</dbReference>
<evidence type="ECO:0000256" key="8">
    <source>
        <dbReference type="PIRSR" id="PIRSR605150-2"/>
    </source>
</evidence>
<dbReference type="EMBL" id="JARYMX010000008">
    <property type="protein sequence ID" value="KAJ9537069.1"/>
    <property type="molecule type" value="Genomic_DNA"/>
</dbReference>
<gene>
    <name evidence="11" type="ORF">OSB04_029802</name>
</gene>
<keyword evidence="7" id="KW-0961">Cell wall biogenesis/degradation</keyword>
<dbReference type="Gene3D" id="3.90.550.10">
    <property type="entry name" value="Spore Coat Polysaccharide Biosynthesis Protein SpsA, Chain A"/>
    <property type="match status" value="2"/>
</dbReference>
<dbReference type="GO" id="GO:0071555">
    <property type="term" value="P:cell wall organization"/>
    <property type="evidence" value="ECO:0007669"/>
    <property type="project" value="UniProtKB-KW"/>
</dbReference>
<dbReference type="GO" id="GO:0016020">
    <property type="term" value="C:membrane"/>
    <property type="evidence" value="ECO:0007669"/>
    <property type="project" value="InterPro"/>
</dbReference>
<organism evidence="11 12">
    <name type="scientific">Centaurea solstitialis</name>
    <name type="common">yellow star-thistle</name>
    <dbReference type="NCBI Taxonomy" id="347529"/>
    <lineage>
        <taxon>Eukaryota</taxon>
        <taxon>Viridiplantae</taxon>
        <taxon>Streptophyta</taxon>
        <taxon>Embryophyta</taxon>
        <taxon>Tracheophyta</taxon>
        <taxon>Spermatophyta</taxon>
        <taxon>Magnoliopsida</taxon>
        <taxon>eudicotyledons</taxon>
        <taxon>Gunneridae</taxon>
        <taxon>Pentapetalae</taxon>
        <taxon>asterids</taxon>
        <taxon>campanulids</taxon>
        <taxon>Asterales</taxon>
        <taxon>Asteraceae</taxon>
        <taxon>Carduoideae</taxon>
        <taxon>Cardueae</taxon>
        <taxon>Centaureinae</taxon>
        <taxon>Centaurea</taxon>
    </lineage>
</organism>
<name>A0AA38S7J5_9ASTR</name>
<evidence type="ECO:0000256" key="7">
    <source>
        <dbReference type="ARBA" id="ARBA00023316"/>
    </source>
</evidence>
<accession>A0AA38S7J5</accession>
<keyword evidence="4 10" id="KW-0812">Transmembrane</keyword>
<dbReference type="InterPro" id="IPR029044">
    <property type="entry name" value="Nucleotide-diphossugar_trans"/>
</dbReference>
<feature type="transmembrane region" description="Helical" evidence="10">
    <location>
        <begin position="61"/>
        <end position="81"/>
    </location>
</feature>
<evidence type="ECO:0000256" key="3">
    <source>
        <dbReference type="ARBA" id="ARBA00022679"/>
    </source>
</evidence>
<evidence type="ECO:0000256" key="1">
    <source>
        <dbReference type="ARBA" id="ARBA00004127"/>
    </source>
</evidence>
<feature type="transmembrane region" description="Helical" evidence="10">
    <location>
        <begin position="694"/>
        <end position="716"/>
    </location>
</feature>
<comment type="caution">
    <text evidence="11">The sequence shown here is derived from an EMBL/GenBank/DDBJ whole genome shotgun (WGS) entry which is preliminary data.</text>
</comment>
<dbReference type="InterPro" id="IPR005150">
    <property type="entry name" value="Cellulose_synth"/>
</dbReference>
<evidence type="ECO:0000256" key="4">
    <source>
        <dbReference type="ARBA" id="ARBA00022692"/>
    </source>
</evidence>
<dbReference type="FunFam" id="3.90.550.10:FF:000194">
    <property type="entry name" value="Cellulose synthase-like protein G2 isoform A"/>
    <property type="match status" value="1"/>
</dbReference>
<keyword evidence="3" id="KW-0808">Transferase</keyword>
<feature type="binding site" evidence="8">
    <location>
        <position position="148"/>
    </location>
    <ligand>
        <name>UDP-alpha-D-glucose</name>
        <dbReference type="ChEBI" id="CHEBI:58885"/>
    </ligand>
</feature>
<keyword evidence="5 10" id="KW-1133">Transmembrane helix</keyword>
<dbReference type="GO" id="GO:0030244">
    <property type="term" value="P:cellulose biosynthetic process"/>
    <property type="evidence" value="ECO:0007669"/>
    <property type="project" value="InterPro"/>
</dbReference>
<feature type="binding site" evidence="8">
    <location>
        <position position="119"/>
    </location>
    <ligand>
        <name>UDP-alpha-D-glucose</name>
        <dbReference type="ChEBI" id="CHEBI:58885"/>
    </ligand>
</feature>
<evidence type="ECO:0000313" key="12">
    <source>
        <dbReference type="Proteomes" id="UP001172457"/>
    </source>
</evidence>
<keyword evidence="6 10" id="KW-0472">Membrane</keyword>
<evidence type="ECO:0000256" key="9">
    <source>
        <dbReference type="PIRSR" id="PIRSR605150-3"/>
    </source>
</evidence>
<feature type="binding site" evidence="9">
    <location>
        <position position="274"/>
    </location>
    <ligand>
        <name>Mn(2+)</name>
        <dbReference type="ChEBI" id="CHEBI:29035"/>
    </ligand>
</feature>
<dbReference type="Pfam" id="PF03552">
    <property type="entry name" value="Cellulose_synt"/>
    <property type="match status" value="2"/>
</dbReference>
<feature type="transmembrane region" description="Helical" evidence="10">
    <location>
        <begin position="662"/>
        <end position="682"/>
    </location>
</feature>
<evidence type="ECO:0000256" key="6">
    <source>
        <dbReference type="ARBA" id="ARBA00023136"/>
    </source>
</evidence>
<feature type="binding site" evidence="8">
    <location>
        <position position="118"/>
    </location>
    <ligand>
        <name>UDP-alpha-D-glucose</name>
        <dbReference type="ChEBI" id="CHEBI:58885"/>
    </ligand>
</feature>
<dbReference type="GO" id="GO:0016760">
    <property type="term" value="F:cellulose synthase (UDP-forming) activity"/>
    <property type="evidence" value="ECO:0007669"/>
    <property type="project" value="InterPro"/>
</dbReference>